<name>A0A699K8I2_TANCI</name>
<gene>
    <name evidence="1" type="ORF">Tci_647983</name>
</gene>
<protein>
    <submittedName>
        <fullName evidence="1">Uncharacterized protein</fullName>
    </submittedName>
</protein>
<evidence type="ECO:0000313" key="1">
    <source>
        <dbReference type="EMBL" id="GFA76011.1"/>
    </source>
</evidence>
<feature type="non-terminal residue" evidence="1">
    <location>
        <position position="1"/>
    </location>
</feature>
<sequence length="74" mass="7566">EIGIMPAGKGAKAHGEVGKVVLVLFRCRKGGLCQLGIEGKRTWGGRGVIWYCFGVARYTGVAVGKGGVFGGNGG</sequence>
<organism evidence="1">
    <name type="scientific">Tanacetum cinerariifolium</name>
    <name type="common">Dalmatian daisy</name>
    <name type="synonym">Chrysanthemum cinerariifolium</name>
    <dbReference type="NCBI Taxonomy" id="118510"/>
    <lineage>
        <taxon>Eukaryota</taxon>
        <taxon>Viridiplantae</taxon>
        <taxon>Streptophyta</taxon>
        <taxon>Embryophyta</taxon>
        <taxon>Tracheophyta</taxon>
        <taxon>Spermatophyta</taxon>
        <taxon>Magnoliopsida</taxon>
        <taxon>eudicotyledons</taxon>
        <taxon>Gunneridae</taxon>
        <taxon>Pentapetalae</taxon>
        <taxon>asterids</taxon>
        <taxon>campanulids</taxon>
        <taxon>Asterales</taxon>
        <taxon>Asteraceae</taxon>
        <taxon>Asteroideae</taxon>
        <taxon>Anthemideae</taxon>
        <taxon>Anthemidinae</taxon>
        <taxon>Tanacetum</taxon>
    </lineage>
</organism>
<accession>A0A699K8I2</accession>
<dbReference type="AlphaFoldDB" id="A0A699K8I2"/>
<comment type="caution">
    <text evidence="1">The sequence shown here is derived from an EMBL/GenBank/DDBJ whole genome shotgun (WGS) entry which is preliminary data.</text>
</comment>
<reference evidence="1" key="1">
    <citation type="journal article" date="2019" name="Sci. Rep.">
        <title>Draft genome of Tanacetum cinerariifolium, the natural source of mosquito coil.</title>
        <authorList>
            <person name="Yamashiro T."/>
            <person name="Shiraishi A."/>
            <person name="Satake H."/>
            <person name="Nakayama K."/>
        </authorList>
    </citation>
    <scope>NUCLEOTIDE SEQUENCE</scope>
</reference>
<dbReference type="EMBL" id="BKCJ010482720">
    <property type="protein sequence ID" value="GFA76011.1"/>
    <property type="molecule type" value="Genomic_DNA"/>
</dbReference>
<proteinExistence type="predicted"/>